<keyword evidence="1" id="KW-0812">Transmembrane</keyword>
<dbReference type="OrthoDB" id="6369004at2"/>
<protein>
    <submittedName>
        <fullName evidence="2">Uncharacterized protein</fullName>
    </submittedName>
</protein>
<dbReference type="AlphaFoldDB" id="A0A9Q2P2A2"/>
<evidence type="ECO:0000313" key="4">
    <source>
        <dbReference type="Proteomes" id="UP000755667"/>
    </source>
</evidence>
<feature type="transmembrane region" description="Helical" evidence="1">
    <location>
        <begin position="46"/>
        <end position="63"/>
    </location>
</feature>
<feature type="transmembrane region" description="Helical" evidence="1">
    <location>
        <begin position="7"/>
        <end position="26"/>
    </location>
</feature>
<dbReference type="EMBL" id="JAFBXF010000004">
    <property type="protein sequence ID" value="MBM2416786.1"/>
    <property type="molecule type" value="Genomic_DNA"/>
</dbReference>
<keyword evidence="1" id="KW-0472">Membrane</keyword>
<comment type="caution">
    <text evidence="2">The sequence shown here is derived from an EMBL/GenBank/DDBJ whole genome shotgun (WGS) entry which is preliminary data.</text>
</comment>
<evidence type="ECO:0000313" key="5">
    <source>
        <dbReference type="Proteomes" id="UP000809440"/>
    </source>
</evidence>
<organism evidence="2 4">
    <name type="scientific">Marivita cryptomonadis</name>
    <dbReference type="NCBI Taxonomy" id="505252"/>
    <lineage>
        <taxon>Bacteria</taxon>
        <taxon>Pseudomonadati</taxon>
        <taxon>Pseudomonadota</taxon>
        <taxon>Alphaproteobacteria</taxon>
        <taxon>Rhodobacterales</taxon>
        <taxon>Roseobacteraceae</taxon>
        <taxon>Marivita</taxon>
    </lineage>
</organism>
<evidence type="ECO:0000313" key="2">
    <source>
        <dbReference type="EMBL" id="MBM2412118.1"/>
    </source>
</evidence>
<accession>A0A9Q2P2A2</accession>
<reference evidence="2 5" key="1">
    <citation type="submission" date="2021-01" db="EMBL/GenBank/DDBJ databases">
        <title>Diatom-associated Roseobacters Show Island Model of Population Structure.</title>
        <authorList>
            <person name="Qu L."/>
            <person name="Feng X."/>
            <person name="Chen Y."/>
            <person name="Li L."/>
            <person name="Wang X."/>
            <person name="Hu Z."/>
            <person name="Wang H."/>
            <person name="Luo H."/>
        </authorList>
    </citation>
    <scope>NUCLEOTIDE SEQUENCE</scope>
    <source>
        <strain evidence="3 5">CC28-63</strain>
        <strain evidence="2">CC28-69</strain>
    </source>
</reference>
<keyword evidence="1" id="KW-1133">Transmembrane helix</keyword>
<keyword evidence="5" id="KW-1185">Reference proteome</keyword>
<evidence type="ECO:0000256" key="1">
    <source>
        <dbReference type="SAM" id="Phobius"/>
    </source>
</evidence>
<sequence length="211" mass="22289">MTTRGIALRVAGLLVIVILATWGAHLLKEALNLTIMPNNEKQLHRLLMLGSLAYIGLLALPFVPGAEIGLAMLTVFGAAIAPLVYAATVLAMMVSFLLGRLLPGTTLVWILSILRMRKAADLIRRAAALPPKDRLDLLMDGSPPKLVHLALRHRYIALALLVNTPGNAVIGGGGGIMMMAGMSGIFAPVQTFIAIAIAVSPVPIAVMVFGF</sequence>
<feature type="transmembrane region" description="Helical" evidence="1">
    <location>
        <begin position="155"/>
        <end position="179"/>
    </location>
</feature>
<gene>
    <name evidence="2" type="ORF">JQX41_07390</name>
    <name evidence="3" type="ORF">JQX48_07395</name>
</gene>
<feature type="transmembrane region" description="Helical" evidence="1">
    <location>
        <begin position="70"/>
        <end position="91"/>
    </location>
</feature>
<feature type="transmembrane region" description="Helical" evidence="1">
    <location>
        <begin position="97"/>
        <end position="114"/>
    </location>
</feature>
<evidence type="ECO:0000313" key="3">
    <source>
        <dbReference type="EMBL" id="MBM2416786.1"/>
    </source>
</evidence>
<dbReference type="EMBL" id="JAFBXE010000004">
    <property type="protein sequence ID" value="MBM2412118.1"/>
    <property type="molecule type" value="Genomic_DNA"/>
</dbReference>
<dbReference type="Proteomes" id="UP000755667">
    <property type="component" value="Unassembled WGS sequence"/>
</dbReference>
<name>A0A9Q2P2A2_9RHOB</name>
<dbReference type="Proteomes" id="UP000809440">
    <property type="component" value="Unassembled WGS sequence"/>
</dbReference>
<proteinExistence type="predicted"/>
<feature type="transmembrane region" description="Helical" evidence="1">
    <location>
        <begin position="185"/>
        <end position="209"/>
    </location>
</feature>